<keyword evidence="1" id="KW-0812">Transmembrane</keyword>
<organism evidence="2 3">
    <name type="scientific">Rosa chinensis</name>
    <name type="common">China rose</name>
    <dbReference type="NCBI Taxonomy" id="74649"/>
    <lineage>
        <taxon>Eukaryota</taxon>
        <taxon>Viridiplantae</taxon>
        <taxon>Streptophyta</taxon>
        <taxon>Embryophyta</taxon>
        <taxon>Tracheophyta</taxon>
        <taxon>Spermatophyta</taxon>
        <taxon>Magnoliopsida</taxon>
        <taxon>eudicotyledons</taxon>
        <taxon>Gunneridae</taxon>
        <taxon>Pentapetalae</taxon>
        <taxon>rosids</taxon>
        <taxon>fabids</taxon>
        <taxon>Rosales</taxon>
        <taxon>Rosaceae</taxon>
        <taxon>Rosoideae</taxon>
        <taxon>Rosoideae incertae sedis</taxon>
        <taxon>Rosa</taxon>
    </lineage>
</organism>
<evidence type="ECO:0008006" key="4">
    <source>
        <dbReference type="Google" id="ProtNLM"/>
    </source>
</evidence>
<protein>
    <recommendedName>
        <fullName evidence="4">Transmembrane protein</fullName>
    </recommendedName>
</protein>
<evidence type="ECO:0000313" key="2">
    <source>
        <dbReference type="EMBL" id="PRQ47413.1"/>
    </source>
</evidence>
<sequence length="105" mass="11761">MDFRMTQSLRGTSVWGDRQRFHHGCRIEGLQPHATEQGKEDGEGSISTSTKAASFLMAKMCSMWFSVTTDLGWALVFLGCLLGHVWTHCFCCMCIPYGFVCISLD</sequence>
<accession>A0A2P6RLX8</accession>
<name>A0A2P6RLX8_ROSCH</name>
<dbReference type="EMBL" id="PDCK01000040">
    <property type="protein sequence ID" value="PRQ47413.1"/>
    <property type="molecule type" value="Genomic_DNA"/>
</dbReference>
<reference evidence="2 3" key="1">
    <citation type="journal article" date="2018" name="Nat. Genet.">
        <title>The Rosa genome provides new insights in the design of modern roses.</title>
        <authorList>
            <person name="Bendahmane M."/>
        </authorList>
    </citation>
    <scope>NUCLEOTIDE SEQUENCE [LARGE SCALE GENOMIC DNA]</scope>
    <source>
        <strain evidence="3">cv. Old Blush</strain>
    </source>
</reference>
<keyword evidence="3" id="KW-1185">Reference proteome</keyword>
<proteinExistence type="predicted"/>
<gene>
    <name evidence="2" type="ORF">RchiOBHm_Chr2g0099411</name>
</gene>
<comment type="caution">
    <text evidence="2">The sequence shown here is derived from an EMBL/GenBank/DDBJ whole genome shotgun (WGS) entry which is preliminary data.</text>
</comment>
<evidence type="ECO:0000256" key="1">
    <source>
        <dbReference type="SAM" id="Phobius"/>
    </source>
</evidence>
<dbReference type="Gramene" id="PRQ47413">
    <property type="protein sequence ID" value="PRQ47413"/>
    <property type="gene ID" value="RchiOBHm_Chr2g0099411"/>
</dbReference>
<feature type="transmembrane region" description="Helical" evidence="1">
    <location>
        <begin position="64"/>
        <end position="86"/>
    </location>
</feature>
<keyword evidence="1" id="KW-0472">Membrane</keyword>
<dbReference type="Proteomes" id="UP000238479">
    <property type="component" value="Chromosome 2"/>
</dbReference>
<evidence type="ECO:0000313" key="3">
    <source>
        <dbReference type="Proteomes" id="UP000238479"/>
    </source>
</evidence>
<dbReference type="AlphaFoldDB" id="A0A2P6RLX8"/>
<keyword evidence="1" id="KW-1133">Transmembrane helix</keyword>